<evidence type="ECO:0000313" key="2">
    <source>
        <dbReference type="Proteomes" id="UP001060085"/>
    </source>
</evidence>
<reference evidence="2" key="1">
    <citation type="journal article" date="2023" name="Nat. Plants">
        <title>Single-cell RNA sequencing provides a high-resolution roadmap for understanding the multicellular compartmentation of specialized metabolism.</title>
        <authorList>
            <person name="Sun S."/>
            <person name="Shen X."/>
            <person name="Li Y."/>
            <person name="Li Y."/>
            <person name="Wang S."/>
            <person name="Li R."/>
            <person name="Zhang H."/>
            <person name="Shen G."/>
            <person name="Guo B."/>
            <person name="Wei J."/>
            <person name="Xu J."/>
            <person name="St-Pierre B."/>
            <person name="Chen S."/>
            <person name="Sun C."/>
        </authorList>
    </citation>
    <scope>NUCLEOTIDE SEQUENCE [LARGE SCALE GENOMIC DNA]</scope>
</reference>
<protein>
    <submittedName>
        <fullName evidence="1">Uncharacterized protein</fullName>
    </submittedName>
</protein>
<dbReference type="EMBL" id="CM044703">
    <property type="protein sequence ID" value="KAI5671023.1"/>
    <property type="molecule type" value="Genomic_DNA"/>
</dbReference>
<proteinExistence type="predicted"/>
<comment type="caution">
    <text evidence="1">The sequence shown here is derived from an EMBL/GenBank/DDBJ whole genome shotgun (WGS) entry which is preliminary data.</text>
</comment>
<organism evidence="1 2">
    <name type="scientific">Catharanthus roseus</name>
    <name type="common">Madagascar periwinkle</name>
    <name type="synonym">Vinca rosea</name>
    <dbReference type="NCBI Taxonomy" id="4058"/>
    <lineage>
        <taxon>Eukaryota</taxon>
        <taxon>Viridiplantae</taxon>
        <taxon>Streptophyta</taxon>
        <taxon>Embryophyta</taxon>
        <taxon>Tracheophyta</taxon>
        <taxon>Spermatophyta</taxon>
        <taxon>Magnoliopsida</taxon>
        <taxon>eudicotyledons</taxon>
        <taxon>Gunneridae</taxon>
        <taxon>Pentapetalae</taxon>
        <taxon>asterids</taxon>
        <taxon>lamiids</taxon>
        <taxon>Gentianales</taxon>
        <taxon>Apocynaceae</taxon>
        <taxon>Rauvolfioideae</taxon>
        <taxon>Vinceae</taxon>
        <taxon>Catharanthinae</taxon>
        <taxon>Catharanthus</taxon>
    </lineage>
</organism>
<sequence>MTLSVSAKVPRTTVPRQKCSQDVHLVVRRAACLLRLDRVGGNTLSKTELSQNPVRHVRLHAVKICNEPVPCGNPTITNILRCGPVYSPSCRHIQSQANIQQFILILTTGRRKHLDVGLASFGRMSKRECKHGKIQIYPRLKYKI</sequence>
<accession>A0ACC0BEH7</accession>
<evidence type="ECO:0000313" key="1">
    <source>
        <dbReference type="EMBL" id="KAI5671023.1"/>
    </source>
</evidence>
<gene>
    <name evidence="1" type="ORF">M9H77_11387</name>
</gene>
<keyword evidence="2" id="KW-1185">Reference proteome</keyword>
<name>A0ACC0BEH7_CATRO</name>
<dbReference type="Proteomes" id="UP001060085">
    <property type="component" value="Linkage Group LG03"/>
</dbReference>